<dbReference type="AlphaFoldDB" id="A0A3M6UQI5"/>
<dbReference type="Proteomes" id="UP000275408">
    <property type="component" value="Unassembled WGS sequence"/>
</dbReference>
<comment type="caution">
    <text evidence="1">The sequence shown here is derived from an EMBL/GenBank/DDBJ whole genome shotgun (WGS) entry which is preliminary data.</text>
</comment>
<accession>A0A3M6UQI5</accession>
<proteinExistence type="predicted"/>
<name>A0A3M6UQI5_POCDA</name>
<dbReference type="EMBL" id="RCHS01000997">
    <property type="protein sequence ID" value="RMX55824.1"/>
    <property type="molecule type" value="Genomic_DNA"/>
</dbReference>
<evidence type="ECO:0000313" key="1">
    <source>
        <dbReference type="EMBL" id="RMX55824.1"/>
    </source>
</evidence>
<reference evidence="1 2" key="1">
    <citation type="journal article" date="2018" name="Sci. Rep.">
        <title>Comparative analysis of the Pocillopora damicornis genome highlights role of immune system in coral evolution.</title>
        <authorList>
            <person name="Cunning R."/>
            <person name="Bay R.A."/>
            <person name="Gillette P."/>
            <person name="Baker A.C."/>
            <person name="Traylor-Knowles N."/>
        </authorList>
    </citation>
    <scope>NUCLEOTIDE SEQUENCE [LARGE SCALE GENOMIC DNA]</scope>
    <source>
        <strain evidence="1">RSMAS</strain>
        <tissue evidence="1">Whole animal</tissue>
    </source>
</reference>
<gene>
    <name evidence="1" type="ORF">pdam_00009577</name>
</gene>
<organism evidence="1 2">
    <name type="scientific">Pocillopora damicornis</name>
    <name type="common">Cauliflower coral</name>
    <name type="synonym">Millepora damicornis</name>
    <dbReference type="NCBI Taxonomy" id="46731"/>
    <lineage>
        <taxon>Eukaryota</taxon>
        <taxon>Metazoa</taxon>
        <taxon>Cnidaria</taxon>
        <taxon>Anthozoa</taxon>
        <taxon>Hexacorallia</taxon>
        <taxon>Scleractinia</taxon>
        <taxon>Astrocoeniina</taxon>
        <taxon>Pocilloporidae</taxon>
        <taxon>Pocillopora</taxon>
    </lineage>
</organism>
<keyword evidence="2" id="KW-1185">Reference proteome</keyword>
<protein>
    <submittedName>
        <fullName evidence="1">Uncharacterized protein</fullName>
    </submittedName>
</protein>
<sequence length="106" mass="12167">MEEPKDEDGFYGCVATVTFDKVECYNYVLDDDVYTLKVVTSRSLSLREFQIPVTTSNIECFHSEQPCALQYLQDYPTALKSVKRPIFQQPLEYIHMTSKGCKVNAP</sequence>
<evidence type="ECO:0000313" key="2">
    <source>
        <dbReference type="Proteomes" id="UP000275408"/>
    </source>
</evidence>